<reference evidence="6 7" key="1">
    <citation type="submission" date="2020-08" db="EMBL/GenBank/DDBJ databases">
        <title>Genomic Encyclopedia of Archaeal and Bacterial Type Strains, Phase II (KMG-II): from individual species to whole genera.</title>
        <authorList>
            <person name="Goeker M."/>
        </authorList>
    </citation>
    <scope>NUCLEOTIDE SEQUENCE [LARGE SCALE GENOMIC DNA]</scope>
    <source>
        <strain evidence="6 7">DSM 43850</strain>
    </source>
</reference>
<organism evidence="6 7">
    <name type="scientific">Kutzneria viridogrisea</name>
    <dbReference type="NCBI Taxonomy" id="47990"/>
    <lineage>
        <taxon>Bacteria</taxon>
        <taxon>Bacillati</taxon>
        <taxon>Actinomycetota</taxon>
        <taxon>Actinomycetes</taxon>
        <taxon>Pseudonocardiales</taxon>
        <taxon>Pseudonocardiaceae</taxon>
        <taxon>Kutzneria</taxon>
    </lineage>
</organism>
<feature type="domain" description="ANTAR" evidence="5">
    <location>
        <begin position="166"/>
        <end position="227"/>
    </location>
</feature>
<sequence length="240" mass="26172">MSAHSMAATFVELADTLVADFDPLDFMHLLADRCVDLLGVDAAGLLLVDHSGRLRVVGASSERARLLELFELQNSQGPCLECYRTGVAVIVSDLEEMSRLWPEFSRVSGQAGFTSVHALPMRLRSEVIGALNLFHAAPGALDEAALKMAQAMADVATIGLLQERAISRRELLAEQLEGALHSRVLIEQAKGVLAGRLQLDMDTAFSRLRNYSRHHNMRISAVAEDLVSGELDARTLLGLR</sequence>
<dbReference type="InterPro" id="IPR005561">
    <property type="entry name" value="ANTAR"/>
</dbReference>
<dbReference type="Gene3D" id="1.10.10.10">
    <property type="entry name" value="Winged helix-like DNA-binding domain superfamily/Winged helix DNA-binding domain"/>
    <property type="match status" value="1"/>
</dbReference>
<dbReference type="SUPFAM" id="SSF52172">
    <property type="entry name" value="CheY-like"/>
    <property type="match status" value="1"/>
</dbReference>
<dbReference type="InterPro" id="IPR012074">
    <property type="entry name" value="GAF_ANTAR"/>
</dbReference>
<dbReference type="InterPro" id="IPR036388">
    <property type="entry name" value="WH-like_DNA-bd_sf"/>
</dbReference>
<keyword evidence="2" id="KW-0418">Kinase</keyword>
<dbReference type="SMART" id="SM01012">
    <property type="entry name" value="ANTAR"/>
    <property type="match status" value="1"/>
</dbReference>
<dbReference type="Pfam" id="PF13185">
    <property type="entry name" value="GAF_2"/>
    <property type="match status" value="1"/>
</dbReference>
<keyword evidence="7" id="KW-1185">Reference proteome</keyword>
<evidence type="ECO:0000256" key="4">
    <source>
        <dbReference type="ARBA" id="ARBA00023163"/>
    </source>
</evidence>
<dbReference type="SMART" id="SM00065">
    <property type="entry name" value="GAF"/>
    <property type="match status" value="1"/>
</dbReference>
<evidence type="ECO:0000313" key="7">
    <source>
        <dbReference type="Proteomes" id="UP000517916"/>
    </source>
</evidence>
<keyword evidence="4" id="KW-0804">Transcription</keyword>
<dbReference type="RefSeq" id="WP_025359343.1">
    <property type="nucleotide sequence ID" value="NZ_BAAABQ010000055.1"/>
</dbReference>
<evidence type="ECO:0000256" key="3">
    <source>
        <dbReference type="ARBA" id="ARBA00023015"/>
    </source>
</evidence>
<dbReference type="InterPro" id="IPR011006">
    <property type="entry name" value="CheY-like_superfamily"/>
</dbReference>
<protein>
    <submittedName>
        <fullName evidence="6">Transcriptional regulator with GAF, ATPase, and Fis domain</fullName>
    </submittedName>
</protein>
<gene>
    <name evidence="6" type="ORF">BC739_000209</name>
</gene>
<evidence type="ECO:0000259" key="5">
    <source>
        <dbReference type="PROSITE" id="PS50921"/>
    </source>
</evidence>
<dbReference type="Pfam" id="PF03861">
    <property type="entry name" value="ANTAR"/>
    <property type="match status" value="1"/>
</dbReference>
<accession>A0ABR6B813</accession>
<keyword evidence="1" id="KW-0808">Transferase</keyword>
<evidence type="ECO:0000313" key="6">
    <source>
        <dbReference type="EMBL" id="MBA8923012.1"/>
    </source>
</evidence>
<dbReference type="PROSITE" id="PS50921">
    <property type="entry name" value="ANTAR"/>
    <property type="match status" value="1"/>
</dbReference>
<proteinExistence type="predicted"/>
<dbReference type="Proteomes" id="UP000517916">
    <property type="component" value="Unassembled WGS sequence"/>
</dbReference>
<dbReference type="InterPro" id="IPR029016">
    <property type="entry name" value="GAF-like_dom_sf"/>
</dbReference>
<comment type="caution">
    <text evidence="6">The sequence shown here is derived from an EMBL/GenBank/DDBJ whole genome shotgun (WGS) entry which is preliminary data.</text>
</comment>
<dbReference type="InterPro" id="IPR003018">
    <property type="entry name" value="GAF"/>
</dbReference>
<name>A0ABR6B813_9PSEU</name>
<evidence type="ECO:0000256" key="2">
    <source>
        <dbReference type="ARBA" id="ARBA00022777"/>
    </source>
</evidence>
<dbReference type="EMBL" id="JACJID010000001">
    <property type="protein sequence ID" value="MBA8923012.1"/>
    <property type="molecule type" value="Genomic_DNA"/>
</dbReference>
<dbReference type="PIRSF" id="PIRSF036625">
    <property type="entry name" value="GAF_ANTAR"/>
    <property type="match status" value="1"/>
</dbReference>
<dbReference type="SUPFAM" id="SSF55781">
    <property type="entry name" value="GAF domain-like"/>
    <property type="match status" value="1"/>
</dbReference>
<evidence type="ECO:0000256" key="1">
    <source>
        <dbReference type="ARBA" id="ARBA00022679"/>
    </source>
</evidence>
<dbReference type="Gene3D" id="3.30.450.40">
    <property type="match status" value="1"/>
</dbReference>
<keyword evidence="3" id="KW-0805">Transcription regulation</keyword>